<feature type="transmembrane region" description="Helical" evidence="1">
    <location>
        <begin position="99"/>
        <end position="117"/>
    </location>
</feature>
<evidence type="ECO:0000313" key="3">
    <source>
        <dbReference type="EMBL" id="UTJ07837.1"/>
    </source>
</evidence>
<dbReference type="RefSeq" id="WP_254578011.1">
    <property type="nucleotide sequence ID" value="NZ_CP100595.1"/>
</dbReference>
<dbReference type="Pfam" id="PF04982">
    <property type="entry name" value="TM_HPP"/>
    <property type="match status" value="1"/>
</dbReference>
<gene>
    <name evidence="3" type="ORF">NJU99_06995</name>
</gene>
<keyword evidence="4" id="KW-1185">Reference proteome</keyword>
<accession>A0ABY5E7I2</accession>
<dbReference type="PANTHER" id="PTHR33741">
    <property type="entry name" value="TRANSMEMBRANE PROTEIN DDB_G0269096-RELATED"/>
    <property type="match status" value="1"/>
</dbReference>
<reference evidence="3" key="1">
    <citation type="submission" date="2022-07" db="EMBL/GenBank/DDBJ databases">
        <title>Arcobacter roscoffensis sp. nov., a marine bacterium isolated from coastal seawater collected from Roscoff, France.</title>
        <authorList>
            <person name="Pascual J."/>
            <person name="Lepeaux C."/>
            <person name="Methner A."/>
            <person name="Overmann J."/>
        </authorList>
    </citation>
    <scope>NUCLEOTIDE SEQUENCE</scope>
    <source>
        <strain evidence="3">ARW1-2F2</strain>
    </source>
</reference>
<organism evidence="3 4">
    <name type="scientific">Arcobacter roscoffensis</name>
    <dbReference type="NCBI Taxonomy" id="2961520"/>
    <lineage>
        <taxon>Bacteria</taxon>
        <taxon>Pseudomonadati</taxon>
        <taxon>Campylobacterota</taxon>
        <taxon>Epsilonproteobacteria</taxon>
        <taxon>Campylobacterales</taxon>
        <taxon>Arcobacteraceae</taxon>
        <taxon>Arcobacter</taxon>
    </lineage>
</organism>
<keyword evidence="1" id="KW-0812">Transmembrane</keyword>
<dbReference type="InterPro" id="IPR058581">
    <property type="entry name" value="TM_HPP"/>
</dbReference>
<keyword evidence="1" id="KW-1133">Transmembrane helix</keyword>
<sequence>MNYIKKFKGQGVALPDSTHVKEVLFAFIGGFIAISIIGYMTKSFDNLLVLGSFGASCVLIFAYDKSPFSQPRNVIFGHLIATFIGLFFFHFISQEWWSMALALATAISAMILTKTVHPPAGSNPLIVFLLAANWDYLIFPTLIGSIILVVTALFYINLHKNRNYPQYW</sequence>
<feature type="transmembrane region" description="Helical" evidence="1">
    <location>
        <begin position="75"/>
        <end position="92"/>
    </location>
</feature>
<proteinExistence type="predicted"/>
<dbReference type="EMBL" id="CP100595">
    <property type="protein sequence ID" value="UTJ07837.1"/>
    <property type="molecule type" value="Genomic_DNA"/>
</dbReference>
<evidence type="ECO:0000313" key="4">
    <source>
        <dbReference type="Proteomes" id="UP001060012"/>
    </source>
</evidence>
<dbReference type="PANTHER" id="PTHR33741:SF5">
    <property type="entry name" value="TRANSMEMBRANE PROTEIN DDB_G0269096-RELATED"/>
    <property type="match status" value="1"/>
</dbReference>
<feature type="domain" description="HPP transmembrane region" evidence="2">
    <location>
        <begin position="17"/>
        <end position="165"/>
    </location>
</feature>
<feature type="transmembrane region" description="Helical" evidence="1">
    <location>
        <begin position="23"/>
        <end position="40"/>
    </location>
</feature>
<protein>
    <submittedName>
        <fullName evidence="3">HPP family protein</fullName>
    </submittedName>
</protein>
<keyword evidence="1" id="KW-0472">Membrane</keyword>
<dbReference type="InterPro" id="IPR007065">
    <property type="entry name" value="HPP"/>
</dbReference>
<evidence type="ECO:0000256" key="1">
    <source>
        <dbReference type="SAM" id="Phobius"/>
    </source>
</evidence>
<evidence type="ECO:0000259" key="2">
    <source>
        <dbReference type="Pfam" id="PF04982"/>
    </source>
</evidence>
<feature type="transmembrane region" description="Helical" evidence="1">
    <location>
        <begin position="137"/>
        <end position="158"/>
    </location>
</feature>
<dbReference type="Proteomes" id="UP001060012">
    <property type="component" value="Chromosome"/>
</dbReference>
<name>A0ABY5E7I2_9BACT</name>
<feature type="transmembrane region" description="Helical" evidence="1">
    <location>
        <begin position="47"/>
        <end position="63"/>
    </location>
</feature>